<dbReference type="EMBL" id="JACMSC010000001">
    <property type="protein sequence ID" value="KAG6538627.1"/>
    <property type="molecule type" value="Genomic_DNA"/>
</dbReference>
<evidence type="ECO:0000259" key="1">
    <source>
        <dbReference type="PROSITE" id="PS50181"/>
    </source>
</evidence>
<dbReference type="InterPro" id="IPR045286">
    <property type="entry name" value="FBS1-like"/>
</dbReference>
<keyword evidence="3" id="KW-1185">Reference proteome</keyword>
<dbReference type="AlphaFoldDB" id="A0A8J5HYZ4"/>
<dbReference type="PANTHER" id="PTHR34049:SF2">
    <property type="entry name" value="F-BOX DOMAIN CONTAINING PROTEIN, EXPRESSED"/>
    <property type="match status" value="1"/>
</dbReference>
<feature type="domain" description="F-box" evidence="1">
    <location>
        <begin position="236"/>
        <end position="284"/>
    </location>
</feature>
<dbReference type="Proteomes" id="UP000734854">
    <property type="component" value="Unassembled WGS sequence"/>
</dbReference>
<evidence type="ECO:0000313" key="2">
    <source>
        <dbReference type="EMBL" id="KAG6538627.1"/>
    </source>
</evidence>
<organism evidence="2 3">
    <name type="scientific">Zingiber officinale</name>
    <name type="common">Ginger</name>
    <name type="synonym">Amomum zingiber</name>
    <dbReference type="NCBI Taxonomy" id="94328"/>
    <lineage>
        <taxon>Eukaryota</taxon>
        <taxon>Viridiplantae</taxon>
        <taxon>Streptophyta</taxon>
        <taxon>Embryophyta</taxon>
        <taxon>Tracheophyta</taxon>
        <taxon>Spermatophyta</taxon>
        <taxon>Magnoliopsida</taxon>
        <taxon>Liliopsida</taxon>
        <taxon>Zingiberales</taxon>
        <taxon>Zingiberaceae</taxon>
        <taxon>Zingiber</taxon>
    </lineage>
</organism>
<name>A0A8J5HYZ4_ZINOF</name>
<dbReference type="InterPro" id="IPR001810">
    <property type="entry name" value="F-box_dom"/>
</dbReference>
<dbReference type="PANTHER" id="PTHR34049">
    <property type="entry name" value="F-BOX PROTEIN SKIP27"/>
    <property type="match status" value="1"/>
</dbReference>
<reference evidence="2 3" key="1">
    <citation type="submission" date="2020-08" db="EMBL/GenBank/DDBJ databases">
        <title>Plant Genome Project.</title>
        <authorList>
            <person name="Zhang R.-G."/>
        </authorList>
    </citation>
    <scope>NUCLEOTIDE SEQUENCE [LARGE SCALE GENOMIC DNA]</scope>
    <source>
        <tissue evidence="2">Rhizome</tissue>
    </source>
</reference>
<dbReference type="InterPro" id="IPR036047">
    <property type="entry name" value="F-box-like_dom_sf"/>
</dbReference>
<protein>
    <recommendedName>
        <fullName evidence="1">F-box domain-containing protein</fullName>
    </recommendedName>
</protein>
<accession>A0A8J5HYZ4</accession>
<gene>
    <name evidence="2" type="ORF">ZIOFF_003751</name>
</gene>
<evidence type="ECO:0000313" key="3">
    <source>
        <dbReference type="Proteomes" id="UP000734854"/>
    </source>
</evidence>
<dbReference type="SUPFAM" id="SSF81383">
    <property type="entry name" value="F-box domain"/>
    <property type="match status" value="1"/>
</dbReference>
<dbReference type="PROSITE" id="PS50181">
    <property type="entry name" value="FBOX"/>
    <property type="match status" value="1"/>
</dbReference>
<comment type="caution">
    <text evidence="2">The sequence shown here is derived from an EMBL/GenBank/DDBJ whole genome shotgun (WGS) entry which is preliminary data.</text>
</comment>
<sequence length="394" mass="44181">MWDTLKGKSSGGGLAGEFAAVDCIYHRNIRGCPLLAREGVMASKERMVVVVADMLRAMVVMEQAVVPSPQSGGGKLKFVQENGLEQRISGFDFSESKVKDAGFVLKLFLIVSHFVDFSVQDRILSSRSVRSMSLEPMTFKQKQKVKKNKYLKPGALAQMRHRRMSNKLCTVIGKKRIILETEMAKISLLNQADVTQGDTSMISPNRVPPQPIVDEVKRQKLPATPKTPLSVEFDSQSRLESLPMDILIKILCHLHHDQLRAVFHVSQRIRAAVIAARHYHFNYTTPDRSRQEMLNTKTPVPTEHWPFANKAEGKRIWGSIPHTPKAPKHGGPRSRLHLLDIKQIAAVLFPDSALPQPNMLPPGLPKPVLKPVSSTRVLFYEDELCQAVAQNKLR</sequence>
<proteinExistence type="predicted"/>